<keyword evidence="3" id="KW-1185">Reference proteome</keyword>
<organism evidence="2 3">
    <name type="scientific">Litchfieldella anticariensis (strain DSM 16096 / CECT 5854 / CIP 108499 / LMG 22089 / FP35)</name>
    <name type="common">Halomonas anticariensis</name>
    <dbReference type="NCBI Taxonomy" id="1121939"/>
    <lineage>
        <taxon>Bacteria</taxon>
        <taxon>Pseudomonadati</taxon>
        <taxon>Pseudomonadota</taxon>
        <taxon>Gammaproteobacteria</taxon>
        <taxon>Oceanospirillales</taxon>
        <taxon>Halomonadaceae</taxon>
        <taxon>Litchfieldella</taxon>
    </lineage>
</organism>
<dbReference type="EMBL" id="ASTJ01000026">
    <property type="protein sequence ID" value="EPC02181.1"/>
    <property type="molecule type" value="Genomic_DNA"/>
</dbReference>
<accession>S2LBR6</accession>
<reference evidence="2 3" key="1">
    <citation type="journal article" date="2013" name="Genome Announc.">
        <title>Draft genome sequence of the moderately halophilic gammaproteobacterium Halomonas anticariensis FP35.</title>
        <authorList>
            <person name="Tahrioui A."/>
            <person name="Quesada E."/>
            <person name="Llamas I."/>
        </authorList>
    </citation>
    <scope>NUCLEOTIDE SEQUENCE [LARGE SCALE GENOMIC DNA]</scope>
    <source>
        <strain evidence="3">DSM 16096 / CECT 5854 / LMG 22089 / FP35</strain>
    </source>
</reference>
<protein>
    <submittedName>
        <fullName evidence="2">Uncharacterized protein</fullName>
    </submittedName>
</protein>
<dbReference type="PATRIC" id="fig|1121939.11.peg.2343"/>
<dbReference type="STRING" id="1121939.L861_15845"/>
<dbReference type="Proteomes" id="UP000014463">
    <property type="component" value="Unassembled WGS sequence"/>
</dbReference>
<gene>
    <name evidence="2" type="ORF">L861_15845</name>
</gene>
<dbReference type="OrthoDB" id="6172948at2"/>
<dbReference type="RefSeq" id="WP_016416851.1">
    <property type="nucleotide sequence ID" value="NZ_AUAB01000030.1"/>
</dbReference>
<name>S2LBR6_LITA3</name>
<comment type="caution">
    <text evidence="2">The sequence shown here is derived from an EMBL/GenBank/DDBJ whole genome shotgun (WGS) entry which is preliminary data.</text>
</comment>
<feature type="region of interest" description="Disordered" evidence="1">
    <location>
        <begin position="1"/>
        <end position="31"/>
    </location>
</feature>
<sequence length="78" mass="9145">MGEQSRRQQRKELEGKTVEQAGEAHAESGEPAVRWLIPEELDELRRDMKEASAWARAELKRRREGGESNSRWLGKNRW</sequence>
<dbReference type="AlphaFoldDB" id="S2LBR6"/>
<evidence type="ECO:0000313" key="3">
    <source>
        <dbReference type="Proteomes" id="UP000014463"/>
    </source>
</evidence>
<proteinExistence type="predicted"/>
<evidence type="ECO:0000313" key="2">
    <source>
        <dbReference type="EMBL" id="EPC02181.1"/>
    </source>
</evidence>
<evidence type="ECO:0000256" key="1">
    <source>
        <dbReference type="SAM" id="MobiDB-lite"/>
    </source>
</evidence>
<feature type="compositionally biased region" description="Basic and acidic residues" evidence="1">
    <location>
        <begin position="1"/>
        <end position="28"/>
    </location>
</feature>